<reference evidence="1" key="1">
    <citation type="journal article" date="2019" name="Sci. Rep.">
        <title>Draft genome of Tanacetum cinerariifolium, the natural source of mosquito coil.</title>
        <authorList>
            <person name="Yamashiro T."/>
            <person name="Shiraishi A."/>
            <person name="Satake H."/>
            <person name="Nakayama K."/>
        </authorList>
    </citation>
    <scope>NUCLEOTIDE SEQUENCE</scope>
</reference>
<feature type="non-terminal residue" evidence="1">
    <location>
        <position position="1"/>
    </location>
</feature>
<accession>A0A699HTK2</accession>
<dbReference type="AlphaFoldDB" id="A0A699HTK2"/>
<gene>
    <name evidence="1" type="ORF">Tci_428963</name>
</gene>
<organism evidence="1">
    <name type="scientific">Tanacetum cinerariifolium</name>
    <name type="common">Dalmatian daisy</name>
    <name type="synonym">Chrysanthemum cinerariifolium</name>
    <dbReference type="NCBI Taxonomy" id="118510"/>
    <lineage>
        <taxon>Eukaryota</taxon>
        <taxon>Viridiplantae</taxon>
        <taxon>Streptophyta</taxon>
        <taxon>Embryophyta</taxon>
        <taxon>Tracheophyta</taxon>
        <taxon>Spermatophyta</taxon>
        <taxon>Magnoliopsida</taxon>
        <taxon>eudicotyledons</taxon>
        <taxon>Gunneridae</taxon>
        <taxon>Pentapetalae</taxon>
        <taxon>asterids</taxon>
        <taxon>campanulids</taxon>
        <taxon>Asterales</taxon>
        <taxon>Asteraceae</taxon>
        <taxon>Asteroideae</taxon>
        <taxon>Anthemideae</taxon>
        <taxon>Anthemidinae</taxon>
        <taxon>Tanacetum</taxon>
    </lineage>
</organism>
<protein>
    <submittedName>
        <fullName evidence="1">Uncharacterized protein</fullName>
    </submittedName>
</protein>
<dbReference type="EMBL" id="BKCJ010189814">
    <property type="protein sequence ID" value="GEY56989.1"/>
    <property type="molecule type" value="Genomic_DNA"/>
</dbReference>
<sequence>VCEKKVDMESSRCCYPWLSGIPYNEENITSGGTVGETSGPVKLEEMRRFVLGDDLERMMAASDILFTTLYTILNEFCVPLIMDTLYTILNEFCVPLISDGYQGQGSSASPVQTCQDGEANFSFAKGDSDRPVCSDDIRSPEIIATVNLELNNLNFPDMCAKETHSCLLKSHFKNVTSSALDCLSLH</sequence>
<comment type="caution">
    <text evidence="1">The sequence shown here is derived from an EMBL/GenBank/DDBJ whole genome shotgun (WGS) entry which is preliminary data.</text>
</comment>
<evidence type="ECO:0000313" key="1">
    <source>
        <dbReference type="EMBL" id="GEY56989.1"/>
    </source>
</evidence>
<name>A0A699HTK2_TANCI</name>
<proteinExistence type="predicted"/>